<feature type="compositionally biased region" description="Basic and acidic residues" evidence="1">
    <location>
        <begin position="1"/>
        <end position="11"/>
    </location>
</feature>
<dbReference type="AlphaFoldDB" id="A0A2T0K140"/>
<keyword evidence="3" id="KW-1185">Reference proteome</keyword>
<reference evidence="2 3" key="1">
    <citation type="submission" date="2018-03" db="EMBL/GenBank/DDBJ databases">
        <title>Genomic Encyclopedia of Archaeal and Bacterial Type Strains, Phase II (KMG-II): from individual species to whole genera.</title>
        <authorList>
            <person name="Goeker M."/>
        </authorList>
    </citation>
    <scope>NUCLEOTIDE SEQUENCE [LARGE SCALE GENOMIC DNA]</scope>
    <source>
        <strain evidence="2 3">DSM 43146</strain>
    </source>
</reference>
<evidence type="ECO:0000256" key="1">
    <source>
        <dbReference type="SAM" id="MobiDB-lite"/>
    </source>
</evidence>
<comment type="caution">
    <text evidence="2">The sequence shown here is derived from an EMBL/GenBank/DDBJ whole genome shotgun (WGS) entry which is preliminary data.</text>
</comment>
<gene>
    <name evidence="2" type="ORF">CLV67_11992</name>
</gene>
<dbReference type="EMBL" id="PVMZ01000019">
    <property type="protein sequence ID" value="PRX16511.1"/>
    <property type="molecule type" value="Genomic_DNA"/>
</dbReference>
<evidence type="ECO:0000313" key="2">
    <source>
        <dbReference type="EMBL" id="PRX16511.1"/>
    </source>
</evidence>
<feature type="compositionally biased region" description="Low complexity" evidence="1">
    <location>
        <begin position="55"/>
        <end position="65"/>
    </location>
</feature>
<evidence type="ECO:0000313" key="3">
    <source>
        <dbReference type="Proteomes" id="UP000239415"/>
    </source>
</evidence>
<feature type="region of interest" description="Disordered" evidence="1">
    <location>
        <begin position="1"/>
        <end position="21"/>
    </location>
</feature>
<sequence>MLRVCRAETRGRGRPVAHGDPAHVRTEQVGTSSRIALTVRCVSRVAGRSPGGGYASASAGVPAGSDTSAVAEARPGTSSATANAAALAAASSRNDSV</sequence>
<protein>
    <submittedName>
        <fullName evidence="2">Uncharacterized protein</fullName>
    </submittedName>
</protein>
<organism evidence="2 3">
    <name type="scientific">Actinoplanes italicus</name>
    <dbReference type="NCBI Taxonomy" id="113567"/>
    <lineage>
        <taxon>Bacteria</taxon>
        <taxon>Bacillati</taxon>
        <taxon>Actinomycetota</taxon>
        <taxon>Actinomycetes</taxon>
        <taxon>Micromonosporales</taxon>
        <taxon>Micromonosporaceae</taxon>
        <taxon>Actinoplanes</taxon>
    </lineage>
</organism>
<accession>A0A2T0K140</accession>
<feature type="region of interest" description="Disordered" evidence="1">
    <location>
        <begin position="49"/>
        <end position="78"/>
    </location>
</feature>
<name>A0A2T0K140_9ACTN</name>
<proteinExistence type="predicted"/>
<dbReference type="Proteomes" id="UP000239415">
    <property type="component" value="Unassembled WGS sequence"/>
</dbReference>